<protein>
    <submittedName>
        <fullName evidence="1">Tail protein</fullName>
    </submittedName>
</protein>
<accession>A0A8S5UJL7</accession>
<evidence type="ECO:0000313" key="1">
    <source>
        <dbReference type="EMBL" id="DAF94635.1"/>
    </source>
</evidence>
<name>A0A8S5UJL7_9CAUD</name>
<reference evidence="1" key="1">
    <citation type="journal article" date="2021" name="Proc. Natl. Acad. Sci. U.S.A.">
        <title>A Catalog of Tens of Thousands of Viruses from Human Metagenomes Reveals Hidden Associations with Chronic Diseases.</title>
        <authorList>
            <person name="Tisza M.J."/>
            <person name="Buck C.B."/>
        </authorList>
    </citation>
    <scope>NUCLEOTIDE SEQUENCE</scope>
    <source>
        <strain evidence="1">Ctvph17</strain>
    </source>
</reference>
<dbReference type="EMBL" id="BK016095">
    <property type="protein sequence ID" value="DAF94635.1"/>
    <property type="molecule type" value="Genomic_DNA"/>
</dbReference>
<organism evidence="1">
    <name type="scientific">Siphoviridae sp. ctvph17</name>
    <dbReference type="NCBI Taxonomy" id="2825724"/>
    <lineage>
        <taxon>Viruses</taxon>
        <taxon>Duplodnaviria</taxon>
        <taxon>Heunggongvirae</taxon>
        <taxon>Uroviricota</taxon>
        <taxon>Caudoviricetes</taxon>
    </lineage>
</organism>
<proteinExistence type="predicted"/>
<sequence>MGREGVELAKNPQGLHDEAPFKQIWQQGASQDGATLLSYNIEPLDLVLAFDIVGDERAWSEIEAEFYASFDYIRPAQIRVTTDISTRTLDVVKLEKTQTKSERDPRIWGWSQMTITLRAPMPFWVGETYVSEIALSGTSQGTLYVQNPADCELWPMWTLTGPGKWTIPDMNLSAGPRRIECPALTRIQSLTINTHPREESYVASDGSNFAGRFGGVEFLYPIPPRTTQKAIAVKVEGGEPNLSSCQIRMVEHWQRAYGGGA</sequence>